<protein>
    <submittedName>
        <fullName evidence="3">Helix-turn-helix domain protein</fullName>
    </submittedName>
</protein>
<proteinExistence type="predicted"/>
<accession>A0A2C8FAE6</accession>
<organism evidence="3 4">
    <name type="scientific">Pseudodesulfovibrio profundus</name>
    <dbReference type="NCBI Taxonomy" id="57320"/>
    <lineage>
        <taxon>Bacteria</taxon>
        <taxon>Pseudomonadati</taxon>
        <taxon>Thermodesulfobacteriota</taxon>
        <taxon>Desulfovibrionia</taxon>
        <taxon>Desulfovibrionales</taxon>
        <taxon>Desulfovibrionaceae</taxon>
    </lineage>
</organism>
<dbReference type="InterPro" id="IPR009061">
    <property type="entry name" value="DNA-bd_dom_put_sf"/>
</dbReference>
<dbReference type="GO" id="GO:0003677">
    <property type="term" value="F:DNA binding"/>
    <property type="evidence" value="ECO:0007669"/>
    <property type="project" value="InterPro"/>
</dbReference>
<gene>
    <name evidence="3" type="ORF">DPRO_1952</name>
</gene>
<feature type="region of interest" description="Disordered" evidence="1">
    <location>
        <begin position="76"/>
        <end position="96"/>
    </location>
</feature>
<dbReference type="Proteomes" id="UP000219215">
    <property type="component" value="Chromosome DPRO"/>
</dbReference>
<keyword evidence="4" id="KW-1185">Reference proteome</keyword>
<evidence type="ECO:0000256" key="1">
    <source>
        <dbReference type="SAM" id="MobiDB-lite"/>
    </source>
</evidence>
<dbReference type="RefSeq" id="WP_232005768.1">
    <property type="nucleotide sequence ID" value="NZ_LT907975.1"/>
</dbReference>
<evidence type="ECO:0000313" key="3">
    <source>
        <dbReference type="EMBL" id="SOB58855.1"/>
    </source>
</evidence>
<name>A0A2C8FAE6_9BACT</name>
<evidence type="ECO:0000259" key="2">
    <source>
        <dbReference type="Pfam" id="PF12728"/>
    </source>
</evidence>
<dbReference type="AlphaFoldDB" id="A0A2C8FAE6"/>
<dbReference type="NCBIfam" id="TIGR01764">
    <property type="entry name" value="excise"/>
    <property type="match status" value="1"/>
</dbReference>
<dbReference type="InterPro" id="IPR010093">
    <property type="entry name" value="SinI_DNA-bd"/>
</dbReference>
<dbReference type="Pfam" id="PF12728">
    <property type="entry name" value="HTH_17"/>
    <property type="match status" value="1"/>
</dbReference>
<dbReference type="EMBL" id="LT907975">
    <property type="protein sequence ID" value="SOB58855.1"/>
    <property type="molecule type" value="Genomic_DNA"/>
</dbReference>
<sequence>MSKNEHRNSAFDVMDMYDTSKPPTLLTVREVAEVLRVHQRTAYRLITGGSIKAIKIGSQWRVPESALMDFINQRWQESASSGKKKPDSQQYKLPLD</sequence>
<evidence type="ECO:0000313" key="4">
    <source>
        <dbReference type="Proteomes" id="UP000219215"/>
    </source>
</evidence>
<feature type="domain" description="Helix-turn-helix" evidence="2">
    <location>
        <begin position="25"/>
        <end position="74"/>
    </location>
</feature>
<reference evidence="4" key="1">
    <citation type="submission" date="2017-09" db="EMBL/GenBank/DDBJ databases">
        <authorList>
            <person name="Regsiter A."/>
            <person name="William W."/>
        </authorList>
    </citation>
    <scope>NUCLEOTIDE SEQUENCE [LARGE SCALE GENOMIC DNA]</scope>
    <source>
        <strain evidence="4">500-1</strain>
    </source>
</reference>
<dbReference type="InterPro" id="IPR041657">
    <property type="entry name" value="HTH_17"/>
</dbReference>
<dbReference type="SUPFAM" id="SSF46955">
    <property type="entry name" value="Putative DNA-binding domain"/>
    <property type="match status" value="1"/>
</dbReference>
<dbReference type="KEGG" id="pprf:DPRO_1952"/>